<dbReference type="AlphaFoldDB" id="V6M6Y3"/>
<evidence type="ECO:0000313" key="2">
    <source>
        <dbReference type="EMBL" id="KAH0570410.1"/>
    </source>
</evidence>
<protein>
    <submittedName>
        <fullName evidence="1">Uncharacterized protein</fullName>
    </submittedName>
</protein>
<dbReference type="VEuPathDB" id="GiardiaDB:SS50377_26690"/>
<dbReference type="EMBL" id="KI545953">
    <property type="protein sequence ID" value="EST49164.1"/>
    <property type="molecule type" value="Genomic_DNA"/>
</dbReference>
<evidence type="ECO:0000313" key="1">
    <source>
        <dbReference type="EMBL" id="EST49164.1"/>
    </source>
</evidence>
<proteinExistence type="predicted"/>
<evidence type="ECO:0000313" key="3">
    <source>
        <dbReference type="Proteomes" id="UP000018208"/>
    </source>
</evidence>
<dbReference type="Proteomes" id="UP000018208">
    <property type="component" value="Unassembled WGS sequence"/>
</dbReference>
<reference evidence="2" key="2">
    <citation type="submission" date="2020-12" db="EMBL/GenBank/DDBJ databases">
        <title>New Spironucleus salmonicida genome in near-complete chromosomes.</title>
        <authorList>
            <person name="Xu F."/>
            <person name="Kurt Z."/>
            <person name="Jimenez-Gonzalez A."/>
            <person name="Astvaldsson A."/>
            <person name="Andersson J.O."/>
            <person name="Svard S.G."/>
        </authorList>
    </citation>
    <scope>NUCLEOTIDE SEQUENCE</scope>
    <source>
        <strain evidence="2">ATCC 50377</strain>
    </source>
</reference>
<organism evidence="1">
    <name type="scientific">Spironucleus salmonicida</name>
    <dbReference type="NCBI Taxonomy" id="348837"/>
    <lineage>
        <taxon>Eukaryota</taxon>
        <taxon>Metamonada</taxon>
        <taxon>Diplomonadida</taxon>
        <taxon>Hexamitidae</taxon>
        <taxon>Hexamitinae</taxon>
        <taxon>Spironucleus</taxon>
    </lineage>
</organism>
<sequence length="334" mass="38775">MKIQVYSVDQEILSPDQFDSLTPTSNILINDYIYFKILFSLHTDVKSIVLTIQSDSHSSQPYTLNPIFNSGQADFYKLEFQQHDPLPGKIFQGFFIITNFSNDLILEKKIHISISSPIFLNLVSLENEILEFQMKSQKSLQIISFIMQSGNITQSHNSINDQNFDINLTHRDFVSLNTQFYNQISEKITDFTITVIYRFNNQLNNLKFGFDLSEFFQKMNSKKQANLLQISAQISSQIPNSHNDLSKNKAYFIVQLKVKNTSPLDMQNIQIKIFDIPHKVQAITQLINIPIIPANSTTTQYIELYTYLTTFILPKIRLKSNQIEHFYDEIVLFK</sequence>
<gene>
    <name evidence="1" type="ORF">SS50377_10377</name>
    <name evidence="2" type="ORF">SS50377_26690</name>
</gene>
<name>V6M6Y3_9EUKA</name>
<keyword evidence="3" id="KW-1185">Reference proteome</keyword>
<accession>V6M6Y3</accession>
<dbReference type="EMBL" id="AUWU02000007">
    <property type="protein sequence ID" value="KAH0570410.1"/>
    <property type="molecule type" value="Genomic_DNA"/>
</dbReference>
<reference evidence="1 2" key="1">
    <citation type="journal article" date="2014" name="PLoS Genet.">
        <title>The Genome of Spironucleus salmonicida Highlights a Fish Pathogen Adapted to Fluctuating Environments.</title>
        <authorList>
            <person name="Xu F."/>
            <person name="Jerlstrom-Hultqvist J."/>
            <person name="Einarsson E."/>
            <person name="Astvaldsson A."/>
            <person name="Svard S.G."/>
            <person name="Andersson J.O."/>
        </authorList>
    </citation>
    <scope>NUCLEOTIDE SEQUENCE</scope>
    <source>
        <strain evidence="2">ATCC 50377</strain>
    </source>
</reference>